<dbReference type="InterPro" id="IPR036663">
    <property type="entry name" value="Fumarylacetoacetase_C_sf"/>
</dbReference>
<gene>
    <name evidence="4" type="ORF">ACFQJ7_11795</name>
</gene>
<feature type="region of interest" description="Disordered" evidence="2">
    <location>
        <begin position="1"/>
        <end position="51"/>
    </location>
</feature>
<dbReference type="FunFam" id="3.90.850.10:FF:000002">
    <property type="entry name" value="2-hydroxyhepta-2,4-diene-1,7-dioate isomerase"/>
    <property type="match status" value="1"/>
</dbReference>
<keyword evidence="4" id="KW-0378">Hydrolase</keyword>
<evidence type="ECO:0000259" key="3">
    <source>
        <dbReference type="Pfam" id="PF01557"/>
    </source>
</evidence>
<dbReference type="RefSeq" id="WP_267637492.1">
    <property type="nucleotide sequence ID" value="NZ_JAODIY010000009.1"/>
</dbReference>
<dbReference type="GO" id="GO:0016853">
    <property type="term" value="F:isomerase activity"/>
    <property type="evidence" value="ECO:0007669"/>
    <property type="project" value="UniProtKB-ARBA"/>
</dbReference>
<protein>
    <submittedName>
        <fullName evidence="4">Fumarylacetoacetate hydrolase family protein</fullName>
    </submittedName>
</protein>
<keyword evidence="1" id="KW-0479">Metal-binding</keyword>
<organism evidence="4 5">
    <name type="scientific">Halovenus rubra</name>
    <dbReference type="NCBI Taxonomy" id="869890"/>
    <lineage>
        <taxon>Archaea</taxon>
        <taxon>Methanobacteriati</taxon>
        <taxon>Methanobacteriota</taxon>
        <taxon>Stenosarchaea group</taxon>
        <taxon>Halobacteria</taxon>
        <taxon>Halobacteriales</taxon>
        <taxon>Haloarculaceae</taxon>
        <taxon>Halovenus</taxon>
    </lineage>
</organism>
<feature type="domain" description="Fumarylacetoacetase-like C-terminal" evidence="3">
    <location>
        <begin position="59"/>
        <end position="254"/>
    </location>
</feature>
<accession>A0ABD5X675</accession>
<proteinExistence type="predicted"/>
<dbReference type="EMBL" id="JBHSZQ010000047">
    <property type="protein sequence ID" value="MFC7126698.1"/>
    <property type="molecule type" value="Genomic_DNA"/>
</dbReference>
<dbReference type="Proteomes" id="UP001596414">
    <property type="component" value="Unassembled WGS sequence"/>
</dbReference>
<dbReference type="AlphaFoldDB" id="A0ABD5X675"/>
<reference evidence="4 5" key="1">
    <citation type="journal article" date="2014" name="Int. J. Syst. Evol. Microbiol.">
        <title>Complete genome sequence of Corynebacterium casei LMG S-19264T (=DSM 44701T), isolated from a smear-ripened cheese.</title>
        <authorList>
            <consortium name="US DOE Joint Genome Institute (JGI-PGF)"/>
            <person name="Walter F."/>
            <person name="Albersmeier A."/>
            <person name="Kalinowski J."/>
            <person name="Ruckert C."/>
        </authorList>
    </citation>
    <scope>NUCLEOTIDE SEQUENCE [LARGE SCALE GENOMIC DNA]</scope>
    <source>
        <strain evidence="4 5">CGMCC 4.7215</strain>
    </source>
</reference>
<evidence type="ECO:0000256" key="2">
    <source>
        <dbReference type="SAM" id="MobiDB-lite"/>
    </source>
</evidence>
<evidence type="ECO:0000256" key="1">
    <source>
        <dbReference type="ARBA" id="ARBA00022723"/>
    </source>
</evidence>
<dbReference type="Pfam" id="PF01557">
    <property type="entry name" value="FAA_hydrolase"/>
    <property type="match status" value="1"/>
</dbReference>
<dbReference type="GO" id="GO:0046872">
    <property type="term" value="F:metal ion binding"/>
    <property type="evidence" value="ECO:0007669"/>
    <property type="project" value="UniProtKB-KW"/>
</dbReference>
<evidence type="ECO:0000313" key="4">
    <source>
        <dbReference type="EMBL" id="MFC7126698.1"/>
    </source>
</evidence>
<dbReference type="PANTHER" id="PTHR11820:SF7">
    <property type="entry name" value="ACYLPYRUVASE FAHD1, MITOCHONDRIAL"/>
    <property type="match status" value="1"/>
</dbReference>
<sequence length="258" mass="27760">MKQVRFRDPAGTVRTGEWVEADGSPATTDIAGDGGAISSADRTYNPDDVDILPPSDPSKIVCVGRNYAAHADERGEDVPDRPLLFLKGPNAVASHRSTIELLPNKEKQEYEAEIAVIIGKQCRHVDESEAMDVVAGYTCMVDLSNRDDQDRETNWIRGKAFDNAAPLGPVCATTDHVPADASVELAVNGEQRQSSTRQHLIFSVPELIAEITTYMTLEPGDVIATGTPEGVGPLSDGDRVSVRVEGVGKLTHTVTIPE</sequence>
<evidence type="ECO:0000313" key="5">
    <source>
        <dbReference type="Proteomes" id="UP001596414"/>
    </source>
</evidence>
<name>A0ABD5X675_9EURY</name>
<dbReference type="SUPFAM" id="SSF56529">
    <property type="entry name" value="FAH"/>
    <property type="match status" value="1"/>
</dbReference>
<dbReference type="GO" id="GO:0019752">
    <property type="term" value="P:carboxylic acid metabolic process"/>
    <property type="evidence" value="ECO:0007669"/>
    <property type="project" value="UniProtKB-ARBA"/>
</dbReference>
<dbReference type="InterPro" id="IPR011234">
    <property type="entry name" value="Fumarylacetoacetase-like_C"/>
</dbReference>
<dbReference type="Gene3D" id="3.90.850.10">
    <property type="entry name" value="Fumarylacetoacetase-like, C-terminal domain"/>
    <property type="match status" value="1"/>
</dbReference>
<dbReference type="PANTHER" id="PTHR11820">
    <property type="entry name" value="ACYLPYRUVASE"/>
    <property type="match status" value="1"/>
</dbReference>
<comment type="caution">
    <text evidence="4">The sequence shown here is derived from an EMBL/GenBank/DDBJ whole genome shotgun (WGS) entry which is preliminary data.</text>
</comment>
<dbReference type="GO" id="GO:0016787">
    <property type="term" value="F:hydrolase activity"/>
    <property type="evidence" value="ECO:0007669"/>
    <property type="project" value="UniProtKB-KW"/>
</dbReference>